<accession>A0A2G5I342</accession>
<keyword evidence="4" id="KW-1185">Reference proteome</keyword>
<dbReference type="Proteomes" id="UP001302367">
    <property type="component" value="Chromosome 3"/>
</dbReference>
<name>A0A2G5I342_CERBT</name>
<reference evidence="1 3" key="1">
    <citation type="submission" date="2015-10" db="EMBL/GenBank/DDBJ databases">
        <title>The cercosporin biosynthetic gene cluster was horizontally transferred to several fungal lineages and shown to be expanded in Cercospora beticola based on microsynteny with recipient genomes.</title>
        <authorList>
            <person name="De Jonge R."/>
            <person name="Ebert M.K."/>
            <person name="Suttle J.C."/>
            <person name="Jurick Ii W.M."/>
            <person name="Secor G.A."/>
            <person name="Thomma B.P."/>
            <person name="Van De Peer Y."/>
            <person name="Bolton M.D."/>
        </authorList>
    </citation>
    <scope>NUCLEOTIDE SEQUENCE [LARGE SCALE GENOMIC DNA]</scope>
    <source>
        <strain evidence="1 3">09-40</strain>
    </source>
</reference>
<protein>
    <submittedName>
        <fullName evidence="1">Uncharacterized protein</fullName>
    </submittedName>
</protein>
<evidence type="ECO:0000313" key="1">
    <source>
        <dbReference type="EMBL" id="PIA99235.1"/>
    </source>
</evidence>
<evidence type="ECO:0000313" key="2">
    <source>
        <dbReference type="EMBL" id="WPB00545.1"/>
    </source>
</evidence>
<proteinExistence type="predicted"/>
<reference evidence="2 4" key="2">
    <citation type="submission" date="2023-09" db="EMBL/GenBank/DDBJ databases">
        <title>Complete-Gapless Cercospora beticola genome.</title>
        <authorList>
            <person name="Wyatt N.A."/>
            <person name="Spanner R.E."/>
            <person name="Bolton M.D."/>
        </authorList>
    </citation>
    <scope>NUCLEOTIDE SEQUENCE [LARGE SCALE GENOMIC DNA]</scope>
    <source>
        <strain evidence="2">Cb09-40</strain>
    </source>
</reference>
<dbReference type="AlphaFoldDB" id="A0A2G5I342"/>
<gene>
    <name evidence="1" type="ORF">CB0940_03369</name>
    <name evidence="2" type="ORF">RHO25_005165</name>
</gene>
<evidence type="ECO:0000313" key="4">
    <source>
        <dbReference type="Proteomes" id="UP001302367"/>
    </source>
</evidence>
<organism evidence="1 3">
    <name type="scientific">Cercospora beticola</name>
    <name type="common">Sugarbeet leaf spot fungus</name>
    <dbReference type="NCBI Taxonomy" id="122368"/>
    <lineage>
        <taxon>Eukaryota</taxon>
        <taxon>Fungi</taxon>
        <taxon>Dikarya</taxon>
        <taxon>Ascomycota</taxon>
        <taxon>Pezizomycotina</taxon>
        <taxon>Dothideomycetes</taxon>
        <taxon>Dothideomycetidae</taxon>
        <taxon>Mycosphaerellales</taxon>
        <taxon>Mycosphaerellaceae</taxon>
        <taxon>Cercospora</taxon>
    </lineage>
</organism>
<dbReference type="Proteomes" id="UP000230605">
    <property type="component" value="Chromosome 3"/>
</dbReference>
<evidence type="ECO:0000313" key="3">
    <source>
        <dbReference type="Proteomes" id="UP000230605"/>
    </source>
</evidence>
<dbReference type="EMBL" id="LKMD01000101">
    <property type="protein sequence ID" value="PIA99235.1"/>
    <property type="molecule type" value="Genomic_DNA"/>
</dbReference>
<dbReference type="EMBL" id="CP134186">
    <property type="protein sequence ID" value="WPB00545.1"/>
    <property type="molecule type" value="Genomic_DNA"/>
</dbReference>
<sequence length="303" mass="35220">MQDIRAINSDFRAFVDNPGINVLLFKPVADRERRRLRAEVSEVTSFPEGMDLLIAYRRFLARRGRWNRPECQEWTNRILAQRWMQARLRSREVDWSPDVERWHLDWILFLLRVLLSLYLQLRRPGHRLWNDIPQFTDLAHFKQFVVARGSLPPRWLLECVRTTSANNGSPQATLNLLTNWFVLIAHGQLQWLKGRQAPSRTLLPSVLAVTRVSYIGRNTLVGMAAGHGLRPDRRVRAVAAGDLQRILGIPDIPGFGPAEYDVEACYCIRTPPTYDRLQSALRGEDAPLKRQQQSWILEQMYVF</sequence>